<dbReference type="RefSeq" id="WP_204463925.1">
    <property type="nucleotide sequence ID" value="NZ_JAFBCV010000001.1"/>
</dbReference>
<proteinExistence type="predicted"/>
<accession>A0ABS2SNK9</accession>
<dbReference type="Proteomes" id="UP001179280">
    <property type="component" value="Unassembled WGS sequence"/>
</dbReference>
<keyword evidence="2" id="KW-1185">Reference proteome</keyword>
<name>A0ABS2SNK9_9BACI</name>
<protein>
    <submittedName>
        <fullName evidence="1">Uncharacterized protein</fullName>
    </submittedName>
</protein>
<comment type="caution">
    <text evidence="1">The sequence shown here is derived from an EMBL/GenBank/DDBJ whole genome shotgun (WGS) entry which is preliminary data.</text>
</comment>
<evidence type="ECO:0000313" key="2">
    <source>
        <dbReference type="Proteomes" id="UP001179280"/>
    </source>
</evidence>
<sequence>MKLSAEQKAKGRANVRKLFNSNQSLNRPDFDLPIITEDEQTYINTYGRINKRKDKARA</sequence>
<dbReference type="EMBL" id="JAFBCV010000001">
    <property type="protein sequence ID" value="MBM7837103.1"/>
    <property type="molecule type" value="Genomic_DNA"/>
</dbReference>
<organism evidence="1 2">
    <name type="scientific">Shouchella xiaoxiensis</name>
    <dbReference type="NCBI Taxonomy" id="766895"/>
    <lineage>
        <taxon>Bacteria</taxon>
        <taxon>Bacillati</taxon>
        <taxon>Bacillota</taxon>
        <taxon>Bacilli</taxon>
        <taxon>Bacillales</taxon>
        <taxon>Bacillaceae</taxon>
        <taxon>Shouchella</taxon>
    </lineage>
</organism>
<evidence type="ECO:0000313" key="1">
    <source>
        <dbReference type="EMBL" id="MBM7837103.1"/>
    </source>
</evidence>
<gene>
    <name evidence="1" type="ORF">JOC54_000334</name>
</gene>
<reference evidence="1" key="1">
    <citation type="submission" date="2021-01" db="EMBL/GenBank/DDBJ databases">
        <title>Genomic Encyclopedia of Type Strains, Phase IV (KMG-IV): sequencing the most valuable type-strain genomes for metagenomic binning, comparative biology and taxonomic classification.</title>
        <authorList>
            <person name="Goeker M."/>
        </authorList>
    </citation>
    <scope>NUCLEOTIDE SEQUENCE</scope>
    <source>
        <strain evidence="1">DSM 21943</strain>
    </source>
</reference>